<feature type="domain" description="FecR protein" evidence="2">
    <location>
        <begin position="189"/>
        <end position="285"/>
    </location>
</feature>
<dbReference type="InterPro" id="IPR032508">
    <property type="entry name" value="FecR_C"/>
</dbReference>
<dbReference type="OrthoDB" id="641696at2"/>
<keyword evidence="1" id="KW-0812">Transmembrane</keyword>
<sequence length="403" mass="43429">MGNEQEYIETLIVRFLQGSLSAIEAELLENWKKASPGNALFFERVTDRHALLEKLQQFHRHDVESEWAALQERISGSDRASRTLPARLSWLKLAAAAILLLAAGYAVFTMVRPKQSPVIVQTEGLPVGPIVPGTQKAFITLADGSTITLDSTTSGTLAQQGNAAIVKLPGGAIAYRPELTGAGHEMINTVRTPNGGIYQLTLSDGTQVWLNAASSITFPATFGDGERAVRITGEVYFEVAKSAGRPFIVQAGDRQRVEVLGTHFNISAYPDGGNIKTTLLEGAVRVSGPGNTVRLKPGQQAVSEAASGSINVVAVADMAQVLAWKNGLFIFDGSPLERTMQEIARWYDVDIVYEGPAPAVNFRGSIPRQEGIAQVLEMLSMTQAVAFRMEGRKVIVTAGKDRP</sequence>
<dbReference type="PANTHER" id="PTHR30273:SF2">
    <property type="entry name" value="PROTEIN FECR"/>
    <property type="match status" value="1"/>
</dbReference>
<keyword evidence="5" id="KW-1185">Reference proteome</keyword>
<dbReference type="Pfam" id="PF16344">
    <property type="entry name" value="FecR_C"/>
    <property type="match status" value="1"/>
</dbReference>
<dbReference type="InterPro" id="IPR012373">
    <property type="entry name" value="Ferrdict_sens_TM"/>
</dbReference>
<dbReference type="EMBL" id="RPDH01000002">
    <property type="protein sequence ID" value="RPE08141.1"/>
    <property type="molecule type" value="Genomic_DNA"/>
</dbReference>
<dbReference type="Proteomes" id="UP000278351">
    <property type="component" value="Unassembled WGS sequence"/>
</dbReference>
<gene>
    <name evidence="4" type="ORF">EGT74_13820</name>
</gene>
<evidence type="ECO:0000259" key="2">
    <source>
        <dbReference type="Pfam" id="PF04773"/>
    </source>
</evidence>
<reference evidence="4 5" key="1">
    <citation type="submission" date="2018-11" db="EMBL/GenBank/DDBJ databases">
        <title>Chitinophaga lutea sp.nov., isolate from arsenic contaminated soil.</title>
        <authorList>
            <person name="Zong Y."/>
        </authorList>
    </citation>
    <scope>NUCLEOTIDE SEQUENCE [LARGE SCALE GENOMIC DNA]</scope>
    <source>
        <strain evidence="4 5">ZY74</strain>
    </source>
</reference>
<evidence type="ECO:0000313" key="4">
    <source>
        <dbReference type="EMBL" id="RPE08141.1"/>
    </source>
</evidence>
<feature type="domain" description="Protein FecR C-terminal" evidence="3">
    <location>
        <begin position="329"/>
        <end position="396"/>
    </location>
</feature>
<dbReference type="InterPro" id="IPR006860">
    <property type="entry name" value="FecR"/>
</dbReference>
<keyword evidence="1" id="KW-1133">Transmembrane helix</keyword>
<evidence type="ECO:0000259" key="3">
    <source>
        <dbReference type="Pfam" id="PF16344"/>
    </source>
</evidence>
<keyword evidence="1" id="KW-0472">Membrane</keyword>
<protein>
    <submittedName>
        <fullName evidence="4">FecR family protein</fullName>
    </submittedName>
</protein>
<proteinExistence type="predicted"/>
<dbReference type="Gene3D" id="3.55.50.30">
    <property type="match status" value="1"/>
</dbReference>
<name>A0A3N4PT06_9BACT</name>
<organism evidence="4 5">
    <name type="scientific">Chitinophaga lutea</name>
    <dbReference type="NCBI Taxonomy" id="2488634"/>
    <lineage>
        <taxon>Bacteria</taxon>
        <taxon>Pseudomonadati</taxon>
        <taxon>Bacteroidota</taxon>
        <taxon>Chitinophagia</taxon>
        <taxon>Chitinophagales</taxon>
        <taxon>Chitinophagaceae</taxon>
        <taxon>Chitinophaga</taxon>
    </lineage>
</organism>
<dbReference type="Gene3D" id="2.60.120.1440">
    <property type="match status" value="1"/>
</dbReference>
<dbReference type="RefSeq" id="WP_123847141.1">
    <property type="nucleotide sequence ID" value="NZ_RPDH01000002.1"/>
</dbReference>
<comment type="caution">
    <text evidence="4">The sequence shown here is derived from an EMBL/GenBank/DDBJ whole genome shotgun (WGS) entry which is preliminary data.</text>
</comment>
<dbReference type="GO" id="GO:0016989">
    <property type="term" value="F:sigma factor antagonist activity"/>
    <property type="evidence" value="ECO:0007669"/>
    <property type="project" value="TreeGrafter"/>
</dbReference>
<dbReference type="PANTHER" id="PTHR30273">
    <property type="entry name" value="PERIPLASMIC SIGNAL SENSOR AND SIGMA FACTOR ACTIVATOR FECR-RELATED"/>
    <property type="match status" value="1"/>
</dbReference>
<evidence type="ECO:0000256" key="1">
    <source>
        <dbReference type="SAM" id="Phobius"/>
    </source>
</evidence>
<evidence type="ECO:0000313" key="5">
    <source>
        <dbReference type="Proteomes" id="UP000278351"/>
    </source>
</evidence>
<feature type="transmembrane region" description="Helical" evidence="1">
    <location>
        <begin position="89"/>
        <end position="108"/>
    </location>
</feature>
<dbReference type="Pfam" id="PF04773">
    <property type="entry name" value="FecR"/>
    <property type="match status" value="1"/>
</dbReference>
<dbReference type="AlphaFoldDB" id="A0A3N4PT06"/>
<accession>A0A3N4PT06</accession>